<feature type="domain" description="CzcB-like barrel-sandwich hybrid" evidence="6">
    <location>
        <begin position="85"/>
        <end position="200"/>
    </location>
</feature>
<accession>A0A2V2YR21</accession>
<evidence type="ECO:0000256" key="2">
    <source>
        <dbReference type="ARBA" id="ARBA00009477"/>
    </source>
</evidence>
<sequence length="344" mass="37720">MVRPVKNKLKTVATSVGVATLVIAALSGCSLLPKEEEPIPPPLVKPAEQKFDVVDVKKGELSIYFKGFATVVSKSQEDVFFKQGGGRLSAIHVSQGDKVKKGQLIAELGSDDLKLRLDLQHISYERAQLDLQRAIKSGNEDDIADAKLDLKSVKLQLEALQQQWDSLSLVAPIDGVVTYLADVSPGQIMNAYDTIVTIADPSRIQLVYTADDPSELSSLQPNMPVEIKIDDKELTGKVVQTPSSAPYSSDQSVNEKNAKLLIVDGDSLKGEIGEMAELKIFKQRQQNVLIIPKSGLRTYLDRKYVQVLDGDRRKEVDVEVGMSTPTEVEIRRGLAEGDQIVLNN</sequence>
<dbReference type="AlphaFoldDB" id="A0A2V2YR21"/>
<dbReference type="NCBIfam" id="TIGR01730">
    <property type="entry name" value="RND_mfp"/>
    <property type="match status" value="1"/>
</dbReference>
<evidence type="ECO:0000256" key="4">
    <source>
        <dbReference type="SAM" id="SignalP"/>
    </source>
</evidence>
<gene>
    <name evidence="7" type="ORF">DFQ01_11354</name>
</gene>
<evidence type="ECO:0000313" key="8">
    <source>
        <dbReference type="Proteomes" id="UP000246635"/>
    </source>
</evidence>
<evidence type="ECO:0000259" key="5">
    <source>
        <dbReference type="Pfam" id="PF25967"/>
    </source>
</evidence>
<dbReference type="InterPro" id="IPR006143">
    <property type="entry name" value="RND_pump_MFP"/>
</dbReference>
<dbReference type="GO" id="GO:0030313">
    <property type="term" value="C:cell envelope"/>
    <property type="evidence" value="ECO:0007669"/>
    <property type="project" value="UniProtKB-SubCell"/>
</dbReference>
<dbReference type="RefSeq" id="WP_174812597.1">
    <property type="nucleotide sequence ID" value="NZ_CP054612.1"/>
</dbReference>
<name>A0A2V2YR21_9BACL</name>
<dbReference type="Pfam" id="PF25967">
    <property type="entry name" value="RND-MFP_C"/>
    <property type="match status" value="1"/>
</dbReference>
<reference evidence="7 8" key="1">
    <citation type="submission" date="2018-05" db="EMBL/GenBank/DDBJ databases">
        <title>Genomic Encyclopedia of Type Strains, Phase III (KMG-III): the genomes of soil and plant-associated and newly described type strains.</title>
        <authorList>
            <person name="Whitman W."/>
        </authorList>
    </citation>
    <scope>NUCLEOTIDE SEQUENCE [LARGE SCALE GENOMIC DNA]</scope>
    <source>
        <strain evidence="7 8">CECT 5696</strain>
    </source>
</reference>
<feature type="domain" description="Multidrug resistance protein MdtA-like C-terminal permuted SH3" evidence="5">
    <location>
        <begin position="287"/>
        <end position="342"/>
    </location>
</feature>
<dbReference type="InterPro" id="IPR058647">
    <property type="entry name" value="BSH_CzcB-like"/>
</dbReference>
<dbReference type="Gene3D" id="2.40.420.20">
    <property type="match status" value="1"/>
</dbReference>
<keyword evidence="4" id="KW-0732">Signal</keyword>
<feature type="chain" id="PRO_5015960563" evidence="4">
    <location>
        <begin position="25"/>
        <end position="344"/>
    </location>
</feature>
<dbReference type="Pfam" id="PF25973">
    <property type="entry name" value="BSH_CzcB"/>
    <property type="match status" value="1"/>
</dbReference>
<comment type="caution">
    <text evidence="7">The sequence shown here is derived from an EMBL/GenBank/DDBJ whole genome shotgun (WGS) entry which is preliminary data.</text>
</comment>
<evidence type="ECO:0000256" key="1">
    <source>
        <dbReference type="ARBA" id="ARBA00004196"/>
    </source>
</evidence>
<dbReference type="SUPFAM" id="SSF111369">
    <property type="entry name" value="HlyD-like secretion proteins"/>
    <property type="match status" value="1"/>
</dbReference>
<dbReference type="InterPro" id="IPR050465">
    <property type="entry name" value="UPF0194_transport"/>
</dbReference>
<dbReference type="EMBL" id="QGTQ01000013">
    <property type="protein sequence ID" value="PWV99680.1"/>
    <property type="molecule type" value="Genomic_DNA"/>
</dbReference>
<evidence type="ECO:0000313" key="7">
    <source>
        <dbReference type="EMBL" id="PWV99680.1"/>
    </source>
</evidence>
<dbReference type="GO" id="GO:0016020">
    <property type="term" value="C:membrane"/>
    <property type="evidence" value="ECO:0007669"/>
    <property type="project" value="InterPro"/>
</dbReference>
<dbReference type="Gene3D" id="2.40.50.100">
    <property type="match status" value="1"/>
</dbReference>
<evidence type="ECO:0000259" key="6">
    <source>
        <dbReference type="Pfam" id="PF25973"/>
    </source>
</evidence>
<evidence type="ECO:0000256" key="3">
    <source>
        <dbReference type="ARBA" id="ARBA00023054"/>
    </source>
</evidence>
<comment type="subcellular location">
    <subcellularLocation>
        <location evidence="1">Cell envelope</location>
    </subcellularLocation>
</comment>
<dbReference type="Proteomes" id="UP000246635">
    <property type="component" value="Unassembled WGS sequence"/>
</dbReference>
<keyword evidence="3" id="KW-0175">Coiled coil</keyword>
<dbReference type="GO" id="GO:0022857">
    <property type="term" value="F:transmembrane transporter activity"/>
    <property type="evidence" value="ECO:0007669"/>
    <property type="project" value="InterPro"/>
</dbReference>
<dbReference type="PANTHER" id="PTHR32347">
    <property type="entry name" value="EFFLUX SYSTEM COMPONENT YKNX-RELATED"/>
    <property type="match status" value="1"/>
</dbReference>
<keyword evidence="8" id="KW-1185">Reference proteome</keyword>
<dbReference type="PANTHER" id="PTHR32347:SF23">
    <property type="entry name" value="BLL5650 PROTEIN"/>
    <property type="match status" value="1"/>
</dbReference>
<comment type="similarity">
    <text evidence="2">Belongs to the membrane fusion protein (MFP) (TC 8.A.1) family.</text>
</comment>
<dbReference type="InterPro" id="IPR058627">
    <property type="entry name" value="MdtA-like_C"/>
</dbReference>
<protein>
    <submittedName>
        <fullName evidence="7">RND family efflux transporter MFP subunit</fullName>
    </submittedName>
</protein>
<organism evidence="7 8">
    <name type="scientific">Paenibacillus cellulosilyticus</name>
    <dbReference type="NCBI Taxonomy" id="375489"/>
    <lineage>
        <taxon>Bacteria</taxon>
        <taxon>Bacillati</taxon>
        <taxon>Bacillota</taxon>
        <taxon>Bacilli</taxon>
        <taxon>Bacillales</taxon>
        <taxon>Paenibacillaceae</taxon>
        <taxon>Paenibacillus</taxon>
    </lineage>
</organism>
<feature type="signal peptide" evidence="4">
    <location>
        <begin position="1"/>
        <end position="24"/>
    </location>
</feature>
<dbReference type="PROSITE" id="PS51257">
    <property type="entry name" value="PROKAR_LIPOPROTEIN"/>
    <property type="match status" value="1"/>
</dbReference>
<proteinExistence type="inferred from homology"/>